<feature type="domain" description="Aldehyde oxidase/xanthine dehydrogenase first molybdopterin binding" evidence="2">
    <location>
        <begin position="2"/>
        <end position="46"/>
    </location>
</feature>
<comment type="caution">
    <text evidence="4">The sequence shown here is derived from an EMBL/GenBank/DDBJ whole genome shotgun (WGS) entry which is preliminary data.</text>
</comment>
<dbReference type="Pfam" id="PF20256">
    <property type="entry name" value="MoCoBD_2"/>
    <property type="match status" value="1"/>
</dbReference>
<evidence type="ECO:0000313" key="4">
    <source>
        <dbReference type="EMBL" id="MFC5657049.1"/>
    </source>
</evidence>
<evidence type="ECO:0000259" key="3">
    <source>
        <dbReference type="Pfam" id="PF20256"/>
    </source>
</evidence>
<accession>A0ABW0WJU0</accession>
<dbReference type="Proteomes" id="UP001596065">
    <property type="component" value="Unassembled WGS sequence"/>
</dbReference>
<proteinExistence type="predicted"/>
<dbReference type="PANTHER" id="PTHR11908:SF132">
    <property type="entry name" value="ALDEHYDE OXIDASE 1-RELATED"/>
    <property type="match status" value="1"/>
</dbReference>
<evidence type="ECO:0000259" key="2">
    <source>
        <dbReference type="Pfam" id="PF02738"/>
    </source>
</evidence>
<dbReference type="InterPro" id="IPR037165">
    <property type="entry name" value="AldOxase/xan_DH_Mopterin-bd_sf"/>
</dbReference>
<keyword evidence="1" id="KW-0500">Molybdenum</keyword>
<reference evidence="5" key="1">
    <citation type="journal article" date="2019" name="Int. J. Syst. Evol. Microbiol.">
        <title>The Global Catalogue of Microorganisms (GCM) 10K type strain sequencing project: providing services to taxonomists for standard genome sequencing and annotation.</title>
        <authorList>
            <consortium name="The Broad Institute Genomics Platform"/>
            <consortium name="The Broad Institute Genome Sequencing Center for Infectious Disease"/>
            <person name="Wu L."/>
            <person name="Ma J."/>
        </authorList>
    </citation>
    <scope>NUCLEOTIDE SEQUENCE [LARGE SCALE GENOMIC DNA]</scope>
    <source>
        <strain evidence="5">KCTC 5701</strain>
    </source>
</reference>
<feature type="domain" description="Aldehyde oxidase/xanthine dehydrogenase second molybdopterin binding" evidence="3">
    <location>
        <begin position="75"/>
        <end position="340"/>
    </location>
</feature>
<evidence type="ECO:0000256" key="1">
    <source>
        <dbReference type="ARBA" id="ARBA00022505"/>
    </source>
</evidence>
<keyword evidence="5" id="KW-1185">Reference proteome</keyword>
<organism evidence="4 5">
    <name type="scientific">Streptomyces nogalater</name>
    <dbReference type="NCBI Taxonomy" id="38314"/>
    <lineage>
        <taxon>Bacteria</taxon>
        <taxon>Bacillati</taxon>
        <taxon>Actinomycetota</taxon>
        <taxon>Actinomycetes</taxon>
        <taxon>Kitasatosporales</taxon>
        <taxon>Streptomycetaceae</taxon>
        <taxon>Streptomyces</taxon>
    </lineage>
</organism>
<dbReference type="Gene3D" id="3.30.365.10">
    <property type="entry name" value="Aldehyde oxidase/xanthine dehydrogenase, molybdopterin binding domain"/>
    <property type="match status" value="3"/>
</dbReference>
<gene>
    <name evidence="4" type="ORF">ACFP3J_16350</name>
</gene>
<dbReference type="Pfam" id="PF02738">
    <property type="entry name" value="MoCoBD_1"/>
    <property type="match status" value="1"/>
</dbReference>
<dbReference type="InterPro" id="IPR008274">
    <property type="entry name" value="AldOxase/xan_DH_MoCoBD1"/>
</dbReference>
<dbReference type="SUPFAM" id="SSF56003">
    <property type="entry name" value="Molybdenum cofactor-binding domain"/>
    <property type="match status" value="1"/>
</dbReference>
<protein>
    <submittedName>
        <fullName evidence="4">Xanthine dehydrogenase family protein molybdopterin-binding subunit</fullName>
    </submittedName>
</protein>
<dbReference type="InterPro" id="IPR046867">
    <property type="entry name" value="AldOxase/xan_DH_MoCoBD2"/>
</dbReference>
<dbReference type="InterPro" id="IPR016208">
    <property type="entry name" value="Ald_Oxase/xanthine_DH-like"/>
</dbReference>
<dbReference type="PANTHER" id="PTHR11908">
    <property type="entry name" value="XANTHINE DEHYDROGENASE"/>
    <property type="match status" value="1"/>
</dbReference>
<dbReference type="EMBL" id="JBHSOE010000024">
    <property type="protein sequence ID" value="MFC5657049.1"/>
    <property type="molecule type" value="Genomic_DNA"/>
</dbReference>
<name>A0ABW0WJU0_STRNO</name>
<sequence>MLTNTMVTYPYRGAGRPEAAIAIERTMDLLARRLGMDPIELRRRNFIPPDAFPYETPTGRRYDSGNYAAALDLALDTLGYEKWRAERDRRRQDPDALPLGIGVSCYVERSGGETGGLHEFGSLTVHEDGTVTARCGAAPSGQSHETVFPALVAKVLGIEEARVRLIEGDTGEQPEGLGSFASRSAQVAGAMFQHAATLLIDEARARAARLWSVPADQVEWVDGTVVHGSASTGLGDLVRATGPFRVEDRYEAGMAFPFGAHVAVTEVDPELGTVRILQLVAVDDCGVVLDPDVVHGQAFGSAVQGIGQALYEGMAFDDDGVPHLPGGFLDYLLPTFAEIPPIDIKDTCTPGPGTPPGAKGAGESGCIGTPAAIVNAVADALRIADPDLLQMPLTPDSVWRAARASRHEEGAR</sequence>
<evidence type="ECO:0000313" key="5">
    <source>
        <dbReference type="Proteomes" id="UP001596065"/>
    </source>
</evidence>
<dbReference type="RefSeq" id="WP_344349074.1">
    <property type="nucleotide sequence ID" value="NZ_BAAASM010000022.1"/>
</dbReference>